<dbReference type="RefSeq" id="WP_115923682.1">
    <property type="nucleotide sequence ID" value="NZ_QTUA01000001.1"/>
</dbReference>
<comment type="caution">
    <text evidence="2">The sequence shown here is derived from an EMBL/GenBank/DDBJ whole genome shotgun (WGS) entry which is preliminary data.</text>
</comment>
<organism evidence="2 3">
    <name type="scientific">Calidifontibacter indicus</name>
    <dbReference type="NCBI Taxonomy" id="419650"/>
    <lineage>
        <taxon>Bacteria</taxon>
        <taxon>Bacillati</taxon>
        <taxon>Actinomycetota</taxon>
        <taxon>Actinomycetes</taxon>
        <taxon>Micrococcales</taxon>
        <taxon>Dermacoccaceae</taxon>
        <taxon>Calidifontibacter</taxon>
    </lineage>
</organism>
<keyword evidence="1" id="KW-1133">Transmembrane helix</keyword>
<feature type="transmembrane region" description="Helical" evidence="1">
    <location>
        <begin position="21"/>
        <end position="40"/>
    </location>
</feature>
<dbReference type="AlphaFoldDB" id="A0A3D9UR34"/>
<keyword evidence="1" id="KW-0812">Transmembrane</keyword>
<evidence type="ECO:0000313" key="2">
    <source>
        <dbReference type="EMBL" id="REF31908.1"/>
    </source>
</evidence>
<gene>
    <name evidence="2" type="ORF">DFJ65_2996</name>
</gene>
<accession>A0A3D9UR34</accession>
<protein>
    <submittedName>
        <fullName evidence="2">Uncharacterized protein</fullName>
    </submittedName>
</protein>
<dbReference type="Proteomes" id="UP000256253">
    <property type="component" value="Unassembled WGS sequence"/>
</dbReference>
<keyword evidence="3" id="KW-1185">Reference proteome</keyword>
<dbReference type="EMBL" id="QTUA01000001">
    <property type="protein sequence ID" value="REF31908.1"/>
    <property type="molecule type" value="Genomic_DNA"/>
</dbReference>
<evidence type="ECO:0000313" key="3">
    <source>
        <dbReference type="Proteomes" id="UP000256253"/>
    </source>
</evidence>
<dbReference type="OrthoDB" id="4838646at2"/>
<reference evidence="2 3" key="1">
    <citation type="submission" date="2018-08" db="EMBL/GenBank/DDBJ databases">
        <title>Sequencing the genomes of 1000 actinobacteria strains.</title>
        <authorList>
            <person name="Klenk H.-P."/>
        </authorList>
    </citation>
    <scope>NUCLEOTIDE SEQUENCE [LARGE SCALE GENOMIC DNA]</scope>
    <source>
        <strain evidence="2 3">DSM 22967</strain>
    </source>
</reference>
<name>A0A3D9UR34_9MICO</name>
<proteinExistence type="predicted"/>
<feature type="transmembrane region" description="Helical" evidence="1">
    <location>
        <begin position="60"/>
        <end position="80"/>
    </location>
</feature>
<evidence type="ECO:0000256" key="1">
    <source>
        <dbReference type="SAM" id="Phobius"/>
    </source>
</evidence>
<keyword evidence="1" id="KW-0472">Membrane</keyword>
<sequence length="95" mass="10274">MIAAVSVLLAFPLGFFFRSQLTAGVIFGFAWMWAFTYQSVYLLVDTLGGSNVFIPGKFPWSYGVISLAIGLVGVGLLALGHRLATFRRNKAALSV</sequence>